<dbReference type="InterPro" id="IPR050900">
    <property type="entry name" value="Transposase_IS3/IS150/IS904"/>
</dbReference>
<name>A0A6L9G6M3_9MICC</name>
<dbReference type="Pfam" id="PF00665">
    <property type="entry name" value="rve"/>
    <property type="match status" value="1"/>
</dbReference>
<evidence type="ECO:0000313" key="4">
    <source>
        <dbReference type="EMBL" id="NAZ16050.1"/>
    </source>
</evidence>
<accession>A0A6L9G6M3</accession>
<sequence length="490" mass="54508">MSITSIHPSASTMPENGTMDSTQPRPDQPRRRTIAPAQKLAYLQGYEHAIQSGEGRGYLRANGLYSSQIVEWRRLRDAGILEGNNPANSTKSGGKLSKEQAEIARLKKRLAASEQKLATTQTALDIMGKGTRALGTNLTERGFQIAAQDILADVYQQLTDSGVPTRQASTLAGVSRATMHRHQQAALAPKPASTASRQVPANKLTTSEEALILETLNSERFIDQAPEQIYAVLLSEGTYLCSVSTMYRLLRREKQVAERRRQARHPARKVPELVAYQPGEVFTWDITKLAGPAKGTYFDAYVMIDIYSRYIVGCQVHARESGELAKEFIAQVFATDQIPKVVHADRGTLMTSKPVAALLADLDVLRSHSRPKVSNDNPYSEAWFKTLKYLPVFPERFGSLADARDFMDRFVQAYNGHHRHSGIGFHTPADVHFGMTGHVEDQRLAALQAAWDAYPERFGQRRVPKKLQLPAAAWINEPMKLKEGEEMIAV</sequence>
<evidence type="ECO:0000256" key="1">
    <source>
        <dbReference type="SAM" id="Coils"/>
    </source>
</evidence>
<dbReference type="EMBL" id="WYDN01000006">
    <property type="protein sequence ID" value="NAZ16050.1"/>
    <property type="molecule type" value="Genomic_DNA"/>
</dbReference>
<dbReference type="PANTHER" id="PTHR46889:SF4">
    <property type="entry name" value="TRANSPOSASE INSO FOR INSERTION SEQUENCE ELEMENT IS911B-RELATED"/>
    <property type="match status" value="1"/>
</dbReference>
<evidence type="ECO:0000256" key="2">
    <source>
        <dbReference type="SAM" id="MobiDB-lite"/>
    </source>
</evidence>
<feature type="compositionally biased region" description="Polar residues" evidence="2">
    <location>
        <begin position="1"/>
        <end position="22"/>
    </location>
</feature>
<dbReference type="SUPFAM" id="SSF53098">
    <property type="entry name" value="Ribonuclease H-like"/>
    <property type="match status" value="1"/>
</dbReference>
<dbReference type="AlphaFoldDB" id="A0A6L9G6M3"/>
<feature type="domain" description="Integrase catalytic" evidence="3">
    <location>
        <begin position="274"/>
        <end position="436"/>
    </location>
</feature>
<protein>
    <submittedName>
        <fullName evidence="4">IS3 family transposase</fullName>
    </submittedName>
</protein>
<dbReference type="InterPro" id="IPR012337">
    <property type="entry name" value="RNaseH-like_sf"/>
</dbReference>
<dbReference type="Gene3D" id="3.30.420.10">
    <property type="entry name" value="Ribonuclease H-like superfamily/Ribonuclease H"/>
    <property type="match status" value="1"/>
</dbReference>
<evidence type="ECO:0000313" key="5">
    <source>
        <dbReference type="Proteomes" id="UP000477543"/>
    </source>
</evidence>
<feature type="region of interest" description="Disordered" evidence="2">
    <location>
        <begin position="1"/>
        <end position="30"/>
    </location>
</feature>
<dbReference type="Proteomes" id="UP000477543">
    <property type="component" value="Unassembled WGS sequence"/>
</dbReference>
<dbReference type="InterPro" id="IPR048020">
    <property type="entry name" value="Transpos_IS3"/>
</dbReference>
<comment type="caution">
    <text evidence="4">The sequence shown here is derived from an EMBL/GenBank/DDBJ whole genome shotgun (WGS) entry which is preliminary data.</text>
</comment>
<dbReference type="PANTHER" id="PTHR46889">
    <property type="entry name" value="TRANSPOSASE INSF FOR INSERTION SEQUENCE IS3B-RELATED"/>
    <property type="match status" value="1"/>
</dbReference>
<keyword evidence="1" id="KW-0175">Coiled coil</keyword>
<proteinExistence type="predicted"/>
<dbReference type="InterPro" id="IPR036397">
    <property type="entry name" value="RNaseH_sf"/>
</dbReference>
<reference evidence="4 5" key="1">
    <citation type="submission" date="2020-01" db="EMBL/GenBank/DDBJ databases">
        <title>Glutamicibacter soli M275.</title>
        <authorList>
            <person name="Meng X."/>
        </authorList>
    </citation>
    <scope>NUCLEOTIDE SEQUENCE [LARGE SCALE GENOMIC DNA]</scope>
    <source>
        <strain evidence="4 5">M275</strain>
    </source>
</reference>
<evidence type="ECO:0000259" key="3">
    <source>
        <dbReference type="PROSITE" id="PS50994"/>
    </source>
</evidence>
<dbReference type="GO" id="GO:0003676">
    <property type="term" value="F:nucleic acid binding"/>
    <property type="evidence" value="ECO:0007669"/>
    <property type="project" value="InterPro"/>
</dbReference>
<feature type="coiled-coil region" evidence="1">
    <location>
        <begin position="96"/>
        <end position="123"/>
    </location>
</feature>
<dbReference type="InterPro" id="IPR001584">
    <property type="entry name" value="Integrase_cat-core"/>
</dbReference>
<dbReference type="RefSeq" id="WP_161448689.1">
    <property type="nucleotide sequence ID" value="NZ_WYDN01000006.1"/>
</dbReference>
<gene>
    <name evidence="4" type="ORF">GT020_08235</name>
</gene>
<dbReference type="NCBIfam" id="NF033516">
    <property type="entry name" value="transpos_IS3"/>
    <property type="match status" value="1"/>
</dbReference>
<organism evidence="4 5">
    <name type="scientific">Glutamicibacter soli</name>
    <dbReference type="NCBI Taxonomy" id="453836"/>
    <lineage>
        <taxon>Bacteria</taxon>
        <taxon>Bacillati</taxon>
        <taxon>Actinomycetota</taxon>
        <taxon>Actinomycetes</taxon>
        <taxon>Micrococcales</taxon>
        <taxon>Micrococcaceae</taxon>
        <taxon>Glutamicibacter</taxon>
    </lineage>
</organism>
<dbReference type="GO" id="GO:0015074">
    <property type="term" value="P:DNA integration"/>
    <property type="evidence" value="ECO:0007669"/>
    <property type="project" value="InterPro"/>
</dbReference>
<dbReference type="PROSITE" id="PS50994">
    <property type="entry name" value="INTEGRASE"/>
    <property type="match status" value="1"/>
</dbReference>